<feature type="domain" description="Eukaryotic glycogen debranching enzyme N-terminal" evidence="20">
    <location>
        <begin position="41"/>
        <end position="134"/>
    </location>
</feature>
<dbReference type="FunFam" id="3.20.20.80:FF:000242">
    <property type="entry name" value="Glycogen debranching enzyme Gdb1, putative"/>
    <property type="match status" value="1"/>
</dbReference>
<feature type="domain" description="Glycogen debranching enzyme C-terminal" evidence="19">
    <location>
        <begin position="1302"/>
        <end position="1756"/>
    </location>
</feature>
<dbReference type="EC" id="2.4.1.25" evidence="5"/>
<evidence type="ECO:0000256" key="4">
    <source>
        <dbReference type="ARBA" id="ARBA00004496"/>
    </source>
</evidence>
<dbReference type="Pfam" id="PF06202">
    <property type="entry name" value="GDE_C"/>
    <property type="match status" value="1"/>
</dbReference>
<sequence length="1774" mass="203210">MAINRKEKQLIVYRLELEAEGSLPKDKQYIRLPPPIIPYVLRFNIRAGSPASHGGVLYTNYPISGGEFDRNKYYSKNFPTDFSRSLNIDIVIRMSGAFDFYVEHRAVSTLPGEVLTSIERTEIFHFNVDPLLHILPRRRILSSKRVSSLKRVPLPLDSLVIETVLPKLLGPLNKWDQHIKAISELGYNMIHYVPIQARGISNSPYSLYDQLAFSDDLFDGTGRKKSMNEKIDILRNTLKKFEDDYGILSLTDVVWNHTSCNSKWLEEHPESGYNLHNSPHLNPAYELDTALLQLSRDLAKHDLPTLLHSENDLNRILDYIKSHLLPEIRLWEYYIIDVKDSVDNLRTALEAKLDGDHEIFKDIDIGNLSLQQQADLFLKYAISGQDKFGTRFVKKICVKKAIGFLKKWSEGSEFQTAYKTEQDRIYSELQAGWQERENVRLAKIEKRRLERERISNLESEKERIERERLERVRLEKERIERAKLEKARIKQALKKVGRQFEHKAEISVETQISTDTSNENKEEKISSNSIQNGKGTDKDILNEEEKVTVKKSQEGAEVSVASTGKIRIDASDAVENTSVTVEVAKEESPKNPEENEKSEKEPTKSDEPPVQVPTVDPKEFYLKKTEKEPIEPDEPQEPPVQVPTVDPKEFYLKKIEQLLNEINLRFYRLYDDDVLVIIENLFNRIKYMRLDGHGPKMGEITKNSPLIETYFTRLPLNETTRKHPEGSLAVANNGWIWNANPLQDFASSESYAYLKREVIVWGDCVKLRYGKSREENPWLWDHMTKYTELSASLFHGFRIDNCHSTPIHLAKYLLDKARRIKPNLYVVAELFTGSEEMDIQFVSQLGINSLIREAMQPWDTKELSRYVHRHGGKPIGSIDTACLSDSSTCIVSDEQKETCLVIPVYGSKPHALFMDCTHDNETPHQKRTAEDTLSTGALASMSSCAVGSTKGYDEIFPYYVDLVNETRLYPFYEEPLDIVKKVLQHLHTEMALDGYIETHVHHENDYIIVHRFHPDTLNGYLLVAHSAFTGFTMDRGDLNPINLRGTSAELLFSTYLEVKSRSVENNEKFLSGLPATLKSLNAPILRRRSDTNGEFTEVILPKEFPSGSVMLLKTWVDNKPEGLDDFVETGTEEAFEELDLVDLNIVLYRCDGEENDVTPGNGVYHIPNYGDIPYCGIEGFMSVLRPIMKHNDLGHPFCVNLREGHWALDYTVGRLERHLFIAPKLKKLVDWYHSRFTAIKAVPNFLVPKYFALTMKTAHKAATYRAFQQLSPFVLDGGSFIHSLALCSVQMYGTVLSTGLHPTKNGPSCAAGLPHFVHHHMRCWGRDVFISLRGLFITTGNFQAAREHIVGFGSVLKHGMIPNLLDAGRRPRYNCRDATWWYLQAIQEYCKFAPEGYDILKESIARRFPKDDEFIEADDPKAYSYKSTLLEIIQEIMERHARGIHFREWNAGPNLDHAMKSEGFQVDVEVDWDTGLLLGGNKWNCGTWMDKMGDSAKAGNLGEPATPRDGADVEIIGLLKSTLRWLIELNEKGVYPWKGVEIQDKSLKNEGTKLITFAQWNDLIQKSFEKNFYIPIDPSEDSKYNLKSYLVKRRGIYKDTHKSSNNYTDYQLRPNFPIAMVVAPELFNEEHALKALNVAREIITGPLGMRTLDPDDPAYRGNYDNSNDGTDKSVAKGWNYHQGPEWLWVTGYFLRAYLHFDIRPHETIHTIMRILLPHRKIIETSVWAGLPELTNANGAECHDACPTQAWSAATLLDLFDDIKKIKNVEVNFDE</sequence>
<evidence type="ECO:0000256" key="15">
    <source>
        <dbReference type="ARBA" id="ARBA00025780"/>
    </source>
</evidence>
<dbReference type="GO" id="GO:0005978">
    <property type="term" value="P:glycogen biosynthetic process"/>
    <property type="evidence" value="ECO:0007669"/>
    <property type="project" value="UniProtKB-KW"/>
</dbReference>
<evidence type="ECO:0000256" key="3">
    <source>
        <dbReference type="ARBA" id="ARBA00003530"/>
    </source>
</evidence>
<dbReference type="SUPFAM" id="SSF51445">
    <property type="entry name" value="(Trans)glycosidases"/>
    <property type="match status" value="1"/>
</dbReference>
<dbReference type="InterPro" id="IPR010401">
    <property type="entry name" value="AGL/Gdb1"/>
</dbReference>
<dbReference type="GO" id="GO:0004134">
    <property type="term" value="F:4-alpha-glucanotransferase activity"/>
    <property type="evidence" value="ECO:0007669"/>
    <property type="project" value="UniProtKB-EC"/>
</dbReference>
<evidence type="ECO:0000259" key="20">
    <source>
        <dbReference type="Pfam" id="PF14699"/>
    </source>
</evidence>
<dbReference type="GO" id="GO:0005980">
    <property type="term" value="P:glycogen catabolic process"/>
    <property type="evidence" value="ECO:0007669"/>
    <property type="project" value="InterPro"/>
</dbReference>
<evidence type="ECO:0000256" key="1">
    <source>
        <dbReference type="ARBA" id="ARBA00000439"/>
    </source>
</evidence>
<dbReference type="InterPro" id="IPR029436">
    <property type="entry name" value="AGL_euk_N"/>
</dbReference>
<proteinExistence type="inferred from homology"/>
<evidence type="ECO:0000256" key="12">
    <source>
        <dbReference type="ARBA" id="ARBA00023056"/>
    </source>
</evidence>
<evidence type="ECO:0000256" key="11">
    <source>
        <dbReference type="ARBA" id="ARBA00022801"/>
    </source>
</evidence>
<feature type="coiled-coil region" evidence="17">
    <location>
        <begin position="447"/>
        <end position="499"/>
    </location>
</feature>
<keyword evidence="24" id="KW-1185">Reference proteome</keyword>
<dbReference type="Gene3D" id="3.20.20.80">
    <property type="entry name" value="Glycosidases"/>
    <property type="match status" value="2"/>
</dbReference>
<dbReference type="InterPro" id="IPR012341">
    <property type="entry name" value="6hp_glycosidase-like_sf"/>
</dbReference>
<evidence type="ECO:0000256" key="2">
    <source>
        <dbReference type="ARBA" id="ARBA00000927"/>
    </source>
</evidence>
<evidence type="ECO:0000256" key="16">
    <source>
        <dbReference type="ARBA" id="ARBA00031477"/>
    </source>
</evidence>
<dbReference type="Pfam" id="PF14702">
    <property type="entry name" value="hGDE_central"/>
    <property type="match status" value="1"/>
</dbReference>
<feature type="region of interest" description="Disordered" evidence="18">
    <location>
        <begin position="511"/>
        <end position="539"/>
    </location>
</feature>
<accession>A0A9N8YXH6</accession>
<dbReference type="InterPro" id="IPR032788">
    <property type="entry name" value="AGL_central"/>
</dbReference>
<dbReference type="FunFam" id="1.50.10.10:FF:000039">
    <property type="entry name" value="Glycogen debranching enzyme Gdb1, putative"/>
    <property type="match status" value="1"/>
</dbReference>
<dbReference type="Gene3D" id="1.50.10.10">
    <property type="match status" value="1"/>
</dbReference>
<keyword evidence="11" id="KW-0378">Hydrolase</keyword>
<protein>
    <recommendedName>
        <fullName evidence="7">Glycogen debranching enzyme</fullName>
        <ecNumber evidence="5">2.4.1.25</ecNumber>
        <ecNumber evidence="6">3.2.1.33</ecNumber>
    </recommendedName>
    <alternativeName>
        <fullName evidence="16">Glycogen debrancher</fullName>
    </alternativeName>
</protein>
<evidence type="ECO:0000256" key="8">
    <source>
        <dbReference type="ARBA" id="ARBA00022490"/>
    </source>
</evidence>
<evidence type="ECO:0000256" key="14">
    <source>
        <dbReference type="ARBA" id="ARBA00023295"/>
    </source>
</evidence>
<evidence type="ECO:0000256" key="13">
    <source>
        <dbReference type="ARBA" id="ARBA00023268"/>
    </source>
</evidence>
<dbReference type="Pfam" id="PF14699">
    <property type="entry name" value="hGDE_N"/>
    <property type="match status" value="1"/>
</dbReference>
<dbReference type="InterPro" id="IPR032790">
    <property type="entry name" value="GDE_C"/>
</dbReference>
<keyword evidence="8" id="KW-0963">Cytoplasm</keyword>
<dbReference type="GO" id="GO:0004135">
    <property type="term" value="F:amylo-alpha-1,6-glucosidase activity"/>
    <property type="evidence" value="ECO:0007669"/>
    <property type="project" value="UniProtKB-EC"/>
</dbReference>
<dbReference type="PANTHER" id="PTHR10569">
    <property type="entry name" value="GLYCOGEN DEBRANCHING ENZYME"/>
    <property type="match status" value="1"/>
</dbReference>
<dbReference type="Pfam" id="PF14701">
    <property type="entry name" value="hDGE_amylase"/>
    <property type="match status" value="2"/>
</dbReference>
<evidence type="ECO:0000313" key="24">
    <source>
        <dbReference type="Proteomes" id="UP000789508"/>
    </source>
</evidence>
<evidence type="ECO:0000256" key="9">
    <source>
        <dbReference type="ARBA" id="ARBA00022676"/>
    </source>
</evidence>
<evidence type="ECO:0000259" key="19">
    <source>
        <dbReference type="Pfam" id="PF06202"/>
    </source>
</evidence>
<dbReference type="InterPro" id="IPR032792">
    <property type="entry name" value="AGL_glucanoTrfase"/>
</dbReference>
<comment type="function">
    <text evidence="3">Multifunctional enzyme acting as 1,4-alpha-D-glucan:1,4-alpha-D-glucan 4-alpha-D-glycosyltransferase and amylo-1,6-glucosidase in glycogen degradation.</text>
</comment>
<evidence type="ECO:0000313" key="23">
    <source>
        <dbReference type="EMBL" id="CAG8458945.1"/>
    </source>
</evidence>
<dbReference type="EMBL" id="CAJVPS010000155">
    <property type="protein sequence ID" value="CAG8458945.1"/>
    <property type="molecule type" value="Genomic_DNA"/>
</dbReference>
<dbReference type="InterPro" id="IPR008928">
    <property type="entry name" value="6-hairpin_glycosidase_sf"/>
</dbReference>
<evidence type="ECO:0000256" key="17">
    <source>
        <dbReference type="SAM" id="Coils"/>
    </source>
</evidence>
<dbReference type="GO" id="GO:0005737">
    <property type="term" value="C:cytoplasm"/>
    <property type="evidence" value="ECO:0007669"/>
    <property type="project" value="UniProtKB-SubCell"/>
</dbReference>
<evidence type="ECO:0000259" key="21">
    <source>
        <dbReference type="Pfam" id="PF14701"/>
    </source>
</evidence>
<evidence type="ECO:0000256" key="7">
    <source>
        <dbReference type="ARBA" id="ARBA00020723"/>
    </source>
</evidence>
<comment type="catalytic activity">
    <reaction evidence="2">
        <text>Hydrolysis of (1-&gt;6)-alpha-D-glucosidic branch linkages in glycogen phosphorylase limit dextrin.</text>
        <dbReference type="EC" id="3.2.1.33"/>
    </reaction>
</comment>
<dbReference type="InterPro" id="IPR017853">
    <property type="entry name" value="GH"/>
</dbReference>
<dbReference type="PANTHER" id="PTHR10569:SF2">
    <property type="entry name" value="GLYCOGEN DEBRANCHING ENZYME"/>
    <property type="match status" value="1"/>
</dbReference>
<name>A0A9N8YXH6_9GLOM</name>
<keyword evidence="14" id="KW-0326">Glycosidase</keyword>
<feature type="domain" description="Glycogen debranching enzyme glucanotransferase" evidence="21">
    <location>
        <begin position="649"/>
        <end position="825"/>
    </location>
</feature>
<comment type="catalytic activity">
    <reaction evidence="1">
        <text>Transfers a segment of a (1-&gt;4)-alpha-D-glucan to a new position in an acceptor, which may be glucose or a (1-&gt;4)-alpha-D-glucan.</text>
        <dbReference type="EC" id="2.4.1.25"/>
    </reaction>
</comment>
<feature type="region of interest" description="Disordered" evidence="18">
    <location>
        <begin position="577"/>
        <end position="618"/>
    </location>
</feature>
<comment type="caution">
    <text evidence="23">The sequence shown here is derived from an EMBL/GenBank/DDBJ whole genome shotgun (WGS) entry which is preliminary data.</text>
</comment>
<comment type="similarity">
    <text evidence="15">Belongs to the glycogen debranching enzyme family.</text>
</comment>
<reference evidence="23" key="1">
    <citation type="submission" date="2021-06" db="EMBL/GenBank/DDBJ databases">
        <authorList>
            <person name="Kallberg Y."/>
            <person name="Tangrot J."/>
            <person name="Rosling A."/>
        </authorList>
    </citation>
    <scope>NUCLEOTIDE SEQUENCE</scope>
    <source>
        <strain evidence="23">FL130A</strain>
    </source>
</reference>
<dbReference type="OrthoDB" id="10248904at2759"/>
<dbReference type="FunFam" id="3.20.20.80:FF:000070">
    <property type="entry name" value="GDB1p Glycogen debranching enzyme"/>
    <property type="match status" value="1"/>
</dbReference>
<keyword evidence="9" id="KW-0328">Glycosyltransferase</keyword>
<keyword evidence="10" id="KW-0808">Transferase</keyword>
<dbReference type="Proteomes" id="UP000789508">
    <property type="component" value="Unassembled WGS sequence"/>
</dbReference>
<evidence type="ECO:0000256" key="10">
    <source>
        <dbReference type="ARBA" id="ARBA00022679"/>
    </source>
</evidence>
<comment type="subcellular location">
    <subcellularLocation>
        <location evidence="4">Cytoplasm</location>
    </subcellularLocation>
</comment>
<dbReference type="SUPFAM" id="SSF48208">
    <property type="entry name" value="Six-hairpin glycosidases"/>
    <property type="match status" value="1"/>
</dbReference>
<keyword evidence="17" id="KW-0175">Coiled coil</keyword>
<organism evidence="23 24">
    <name type="scientific">Ambispora leptoticha</name>
    <dbReference type="NCBI Taxonomy" id="144679"/>
    <lineage>
        <taxon>Eukaryota</taxon>
        <taxon>Fungi</taxon>
        <taxon>Fungi incertae sedis</taxon>
        <taxon>Mucoromycota</taxon>
        <taxon>Glomeromycotina</taxon>
        <taxon>Glomeromycetes</taxon>
        <taxon>Archaeosporales</taxon>
        <taxon>Ambisporaceae</taxon>
        <taxon>Ambispora</taxon>
    </lineage>
</organism>
<evidence type="ECO:0000256" key="6">
    <source>
        <dbReference type="ARBA" id="ARBA00012778"/>
    </source>
</evidence>
<dbReference type="EC" id="3.2.1.33" evidence="6"/>
<keyword evidence="12" id="KW-0320">Glycogen biosynthesis</keyword>
<evidence type="ECO:0000256" key="5">
    <source>
        <dbReference type="ARBA" id="ARBA00012560"/>
    </source>
</evidence>
<feature type="domain" description="Glycogen debranching enzyme glucanotransferase" evidence="21">
    <location>
        <begin position="154"/>
        <end position="429"/>
    </location>
</feature>
<feature type="domain" description="Glycogen debranching enzyme central" evidence="22">
    <location>
        <begin position="979"/>
        <end position="1215"/>
    </location>
</feature>
<evidence type="ECO:0000256" key="18">
    <source>
        <dbReference type="SAM" id="MobiDB-lite"/>
    </source>
</evidence>
<evidence type="ECO:0000259" key="22">
    <source>
        <dbReference type="Pfam" id="PF14702"/>
    </source>
</evidence>
<keyword evidence="13" id="KW-0511">Multifunctional enzyme</keyword>
<feature type="compositionally biased region" description="Basic and acidic residues" evidence="18">
    <location>
        <begin position="583"/>
        <end position="607"/>
    </location>
</feature>
<gene>
    <name evidence="23" type="ORF">ALEPTO_LOCUS1431</name>
</gene>